<evidence type="ECO:0000313" key="2">
    <source>
        <dbReference type="EMBL" id="MCQ4041872.1"/>
    </source>
</evidence>
<accession>A0ABT1P927</accession>
<reference evidence="2 3" key="1">
    <citation type="submission" date="2022-06" db="EMBL/GenBank/DDBJ databases">
        <title>Draft genome sequence of type strain Streptomyces rubrisoli DSM 42083.</title>
        <authorList>
            <person name="Duangmal K."/>
            <person name="Klaysubun C."/>
        </authorList>
    </citation>
    <scope>NUCLEOTIDE SEQUENCE [LARGE SCALE GENOMIC DNA]</scope>
    <source>
        <strain evidence="2 3">DSM 42083</strain>
    </source>
</reference>
<protein>
    <submittedName>
        <fullName evidence="2">VOC family protein</fullName>
    </submittedName>
</protein>
<keyword evidence="3" id="KW-1185">Reference proteome</keyword>
<dbReference type="Proteomes" id="UP001206206">
    <property type="component" value="Unassembled WGS sequence"/>
</dbReference>
<evidence type="ECO:0000259" key="1">
    <source>
        <dbReference type="Pfam" id="PF18029"/>
    </source>
</evidence>
<dbReference type="SUPFAM" id="SSF54593">
    <property type="entry name" value="Glyoxalase/Bleomycin resistance protein/Dihydroxybiphenyl dioxygenase"/>
    <property type="match status" value="1"/>
</dbReference>
<proteinExistence type="predicted"/>
<dbReference type="Pfam" id="PF18029">
    <property type="entry name" value="Glyoxalase_6"/>
    <property type="match status" value="1"/>
</dbReference>
<comment type="caution">
    <text evidence="2">The sequence shown here is derived from an EMBL/GenBank/DDBJ whole genome shotgun (WGS) entry which is preliminary data.</text>
</comment>
<dbReference type="PANTHER" id="PTHR35908:SF1">
    <property type="entry name" value="CONSERVED PROTEIN"/>
    <property type="match status" value="1"/>
</dbReference>
<dbReference type="CDD" id="cd06587">
    <property type="entry name" value="VOC"/>
    <property type="match status" value="1"/>
</dbReference>
<dbReference type="EMBL" id="JANFNH010000004">
    <property type="protein sequence ID" value="MCQ4041872.1"/>
    <property type="molecule type" value="Genomic_DNA"/>
</dbReference>
<dbReference type="RefSeq" id="WP_255925864.1">
    <property type="nucleotide sequence ID" value="NZ_JANFNH010000004.1"/>
</dbReference>
<dbReference type="PANTHER" id="PTHR35908">
    <property type="entry name" value="HYPOTHETICAL FUSION PROTEIN"/>
    <property type="match status" value="1"/>
</dbReference>
<organism evidence="2 3">
    <name type="scientific">Streptantibioticus rubrisoli</name>
    <dbReference type="NCBI Taxonomy" id="1387313"/>
    <lineage>
        <taxon>Bacteria</taxon>
        <taxon>Bacillati</taxon>
        <taxon>Actinomycetota</taxon>
        <taxon>Actinomycetes</taxon>
        <taxon>Kitasatosporales</taxon>
        <taxon>Streptomycetaceae</taxon>
        <taxon>Streptantibioticus</taxon>
    </lineage>
</organism>
<gene>
    <name evidence="2" type="ORF">NON19_07465</name>
</gene>
<feature type="domain" description="Glyoxalase-like" evidence="1">
    <location>
        <begin position="5"/>
        <end position="148"/>
    </location>
</feature>
<dbReference type="InterPro" id="IPR029068">
    <property type="entry name" value="Glyas_Bleomycin-R_OHBP_Dase"/>
</dbReference>
<dbReference type="InterPro" id="IPR041581">
    <property type="entry name" value="Glyoxalase_6"/>
</dbReference>
<name>A0ABT1P927_9ACTN</name>
<evidence type="ECO:0000313" key="3">
    <source>
        <dbReference type="Proteomes" id="UP001206206"/>
    </source>
</evidence>
<sequence length="149" mass="16326">MTPFQLTFDCADPAVMVRFWAEALGYEAEPAPVGFADWNAYWRSAGVPEGELDPAGGGCGSIVDPRGSGPRIWFQPVPEGKTVKNRLHLDIRASGGREVPLEIRRERIEAEAARLEKAGATRLRVLESDGHDNYAVVMQDPEGNEFCLA</sequence>
<dbReference type="Gene3D" id="3.10.180.10">
    <property type="entry name" value="2,3-Dihydroxybiphenyl 1,2-Dioxygenase, domain 1"/>
    <property type="match status" value="1"/>
</dbReference>